<gene>
    <name evidence="3" type="ORF">QTP70_020240</name>
</gene>
<feature type="region of interest" description="Disordered" evidence="1">
    <location>
        <begin position="142"/>
        <end position="183"/>
    </location>
</feature>
<dbReference type="Proteomes" id="UP001274896">
    <property type="component" value="Unassembled WGS sequence"/>
</dbReference>
<evidence type="ECO:0000313" key="4">
    <source>
        <dbReference type="Proteomes" id="UP001274896"/>
    </source>
</evidence>
<proteinExistence type="predicted"/>
<dbReference type="EMBL" id="JAUCMX010000027">
    <property type="protein sequence ID" value="KAK3509130.1"/>
    <property type="molecule type" value="Genomic_DNA"/>
</dbReference>
<dbReference type="AlphaFoldDB" id="A0AAE0UK48"/>
<evidence type="ECO:0000256" key="1">
    <source>
        <dbReference type="SAM" id="MobiDB-lite"/>
    </source>
</evidence>
<sequence length="183" mass="20721">MELHKFLLVIIIGVFSSTLVIVFLFIIINMCIRRKAAKYAATSNNHTKSSFEMGSTYKQNGQEDIRPPLPPRDQFDTESMTNSYEEMPEIPVVAVENSSLQSHENNHSPQTQINFVDNLSASESYDDVDELQKVRGSYEEVASLPDYLDVDPPPFPNGSDNESENYDDVDQLQSDTEDYDDVV</sequence>
<keyword evidence="2" id="KW-0812">Transmembrane</keyword>
<organism evidence="3 4">
    <name type="scientific">Hemibagrus guttatus</name>
    <dbReference type="NCBI Taxonomy" id="175788"/>
    <lineage>
        <taxon>Eukaryota</taxon>
        <taxon>Metazoa</taxon>
        <taxon>Chordata</taxon>
        <taxon>Craniata</taxon>
        <taxon>Vertebrata</taxon>
        <taxon>Euteleostomi</taxon>
        <taxon>Actinopterygii</taxon>
        <taxon>Neopterygii</taxon>
        <taxon>Teleostei</taxon>
        <taxon>Ostariophysi</taxon>
        <taxon>Siluriformes</taxon>
        <taxon>Bagridae</taxon>
        <taxon>Hemibagrus</taxon>
    </lineage>
</organism>
<evidence type="ECO:0000313" key="3">
    <source>
        <dbReference type="EMBL" id="KAK3509130.1"/>
    </source>
</evidence>
<feature type="compositionally biased region" description="Polar residues" evidence="1">
    <location>
        <begin position="46"/>
        <end position="60"/>
    </location>
</feature>
<feature type="transmembrane region" description="Helical" evidence="2">
    <location>
        <begin position="6"/>
        <end position="28"/>
    </location>
</feature>
<feature type="compositionally biased region" description="Acidic residues" evidence="1">
    <location>
        <begin position="161"/>
        <end position="183"/>
    </location>
</feature>
<feature type="region of interest" description="Disordered" evidence="1">
    <location>
        <begin position="46"/>
        <end position="81"/>
    </location>
</feature>
<keyword evidence="2" id="KW-1133">Transmembrane helix</keyword>
<name>A0AAE0UK48_9TELE</name>
<evidence type="ECO:0008006" key="5">
    <source>
        <dbReference type="Google" id="ProtNLM"/>
    </source>
</evidence>
<accession>A0AAE0UK48</accession>
<keyword evidence="2" id="KW-0472">Membrane</keyword>
<comment type="caution">
    <text evidence="3">The sequence shown here is derived from an EMBL/GenBank/DDBJ whole genome shotgun (WGS) entry which is preliminary data.</text>
</comment>
<protein>
    <recommendedName>
        <fullName evidence="5">SLP adapter and CSK-interacting membrane protein</fullName>
    </recommendedName>
</protein>
<keyword evidence="4" id="KW-1185">Reference proteome</keyword>
<evidence type="ECO:0000256" key="2">
    <source>
        <dbReference type="SAM" id="Phobius"/>
    </source>
</evidence>
<reference evidence="3" key="1">
    <citation type="submission" date="2023-06" db="EMBL/GenBank/DDBJ databases">
        <title>Male Hemibagrus guttatus genome.</title>
        <authorList>
            <person name="Bian C."/>
        </authorList>
    </citation>
    <scope>NUCLEOTIDE SEQUENCE</scope>
    <source>
        <strain evidence="3">Male_cb2023</strain>
        <tissue evidence="3">Muscle</tissue>
    </source>
</reference>